<organism evidence="1 2">
    <name type="scientific">Bacillus atrophaeus (strain 1942)</name>
    <dbReference type="NCBI Taxonomy" id="720555"/>
    <lineage>
        <taxon>Bacteria</taxon>
        <taxon>Bacillati</taxon>
        <taxon>Bacillota</taxon>
        <taxon>Bacilli</taxon>
        <taxon>Bacillales</taxon>
        <taxon>Bacillaceae</taxon>
        <taxon>Bacillus</taxon>
    </lineage>
</organism>
<name>A0ABN3ZCD0_BACA1</name>
<gene>
    <name evidence="1" type="ordered locus">BATR1942_07340</name>
</gene>
<dbReference type="SUPFAM" id="SSF51905">
    <property type="entry name" value="FAD/NAD(P)-binding domain"/>
    <property type="match status" value="1"/>
</dbReference>
<dbReference type="RefSeq" id="WP_003325999.1">
    <property type="nucleotide sequence ID" value="NC_014639.1"/>
</dbReference>
<evidence type="ECO:0000313" key="2">
    <source>
        <dbReference type="Proteomes" id="UP000006867"/>
    </source>
</evidence>
<evidence type="ECO:0000313" key="1">
    <source>
        <dbReference type="EMBL" id="ADP32418.1"/>
    </source>
</evidence>
<dbReference type="EMBL" id="CP002207">
    <property type="protein sequence ID" value="ADP32418.1"/>
    <property type="molecule type" value="Genomic_DNA"/>
</dbReference>
<dbReference type="Proteomes" id="UP000006867">
    <property type="component" value="Chromosome"/>
</dbReference>
<proteinExistence type="predicted"/>
<sequence>MSTFNQDVVVIDKGPVGAVAATSGLQVLIIDEKPFPRYRPGKTLHPMIDLESLYVLLNIL</sequence>
<accession>A0ABN3ZCD0</accession>
<reference evidence="1 2" key="1">
    <citation type="journal article" date="2011" name="Front. Microbiol.">
        <title>Genomic signatures of strain selection and enhancement in Bacillus atrophaeus var. globigii, a historical biowarfare simulant.</title>
        <authorList>
            <person name="Gibbons H.S."/>
            <person name="Broomall S.M."/>
            <person name="McNew L.A."/>
            <person name="Daligault H."/>
            <person name="Chapman C."/>
            <person name="Bruce D."/>
            <person name="Karavis M."/>
            <person name="Krepps M."/>
            <person name="McGregor P.A."/>
            <person name="Hong C."/>
            <person name="Park K.H."/>
            <person name="Akmal A."/>
            <person name="Feldman A."/>
            <person name="Lin J.S."/>
            <person name="Chang W.E."/>
            <person name="Higgs B.W."/>
            <person name="Demirev P."/>
            <person name="Lindquist J."/>
            <person name="Liem A."/>
            <person name="Fochler E."/>
            <person name="Read T.D."/>
            <person name="Tapia R."/>
            <person name="Johnson S."/>
            <person name="Bishop-Lilly K.A."/>
            <person name="Detter C."/>
            <person name="Han C."/>
            <person name="Sozhamannan S."/>
            <person name="Rosenzweig C.N."/>
            <person name="Skowronski E.W."/>
        </authorList>
    </citation>
    <scope>NUCLEOTIDE SEQUENCE [LARGE SCALE GENOMIC DNA]</scope>
    <source>
        <strain evidence="1 2">1942</strain>
    </source>
</reference>
<keyword evidence="2" id="KW-1185">Reference proteome</keyword>
<dbReference type="InterPro" id="IPR036188">
    <property type="entry name" value="FAD/NAD-bd_sf"/>
</dbReference>
<dbReference type="Gene3D" id="3.50.50.60">
    <property type="entry name" value="FAD/NAD(P)-binding domain"/>
    <property type="match status" value="1"/>
</dbReference>
<protein>
    <submittedName>
        <fullName evidence="1">Uncharacterized protein</fullName>
    </submittedName>
</protein>